<gene>
    <name evidence="2" type="ORF">M422DRAFT_257574</name>
</gene>
<feature type="region of interest" description="Disordered" evidence="1">
    <location>
        <begin position="80"/>
        <end position="99"/>
    </location>
</feature>
<evidence type="ECO:0000313" key="2">
    <source>
        <dbReference type="EMBL" id="KIJ39522.1"/>
    </source>
</evidence>
<evidence type="ECO:0000313" key="3">
    <source>
        <dbReference type="Proteomes" id="UP000054279"/>
    </source>
</evidence>
<sequence>MLVTGSTIAYPDALYRYLSRPFLAAWRLIFWDLHIRDGALLTVKLLQLTTTPTQLAYRCSPTPTPLAYRRSPTPTPLAVPPMPLTVPPSPLAVPPLPTT</sequence>
<dbReference type="AlphaFoldDB" id="A0A0C9VDQ9"/>
<dbReference type="EMBL" id="KN837151">
    <property type="protein sequence ID" value="KIJ39522.1"/>
    <property type="molecule type" value="Genomic_DNA"/>
</dbReference>
<keyword evidence="3" id="KW-1185">Reference proteome</keyword>
<organism evidence="2 3">
    <name type="scientific">Sphaerobolus stellatus (strain SS14)</name>
    <dbReference type="NCBI Taxonomy" id="990650"/>
    <lineage>
        <taxon>Eukaryota</taxon>
        <taxon>Fungi</taxon>
        <taxon>Dikarya</taxon>
        <taxon>Basidiomycota</taxon>
        <taxon>Agaricomycotina</taxon>
        <taxon>Agaricomycetes</taxon>
        <taxon>Phallomycetidae</taxon>
        <taxon>Geastrales</taxon>
        <taxon>Sphaerobolaceae</taxon>
        <taxon>Sphaerobolus</taxon>
    </lineage>
</organism>
<name>A0A0C9VDQ9_SPHS4</name>
<evidence type="ECO:0000256" key="1">
    <source>
        <dbReference type="SAM" id="MobiDB-lite"/>
    </source>
</evidence>
<dbReference type="HOGENOM" id="CLU_2321879_0_0_1"/>
<reference evidence="2 3" key="1">
    <citation type="submission" date="2014-06" db="EMBL/GenBank/DDBJ databases">
        <title>Evolutionary Origins and Diversification of the Mycorrhizal Mutualists.</title>
        <authorList>
            <consortium name="DOE Joint Genome Institute"/>
            <consortium name="Mycorrhizal Genomics Consortium"/>
            <person name="Kohler A."/>
            <person name="Kuo A."/>
            <person name="Nagy L.G."/>
            <person name="Floudas D."/>
            <person name="Copeland A."/>
            <person name="Barry K.W."/>
            <person name="Cichocki N."/>
            <person name="Veneault-Fourrey C."/>
            <person name="LaButti K."/>
            <person name="Lindquist E.A."/>
            <person name="Lipzen A."/>
            <person name="Lundell T."/>
            <person name="Morin E."/>
            <person name="Murat C."/>
            <person name="Riley R."/>
            <person name="Ohm R."/>
            <person name="Sun H."/>
            <person name="Tunlid A."/>
            <person name="Henrissat B."/>
            <person name="Grigoriev I.V."/>
            <person name="Hibbett D.S."/>
            <person name="Martin F."/>
        </authorList>
    </citation>
    <scope>NUCLEOTIDE SEQUENCE [LARGE SCALE GENOMIC DNA]</scope>
    <source>
        <strain evidence="2 3">SS14</strain>
    </source>
</reference>
<protein>
    <submittedName>
        <fullName evidence="2">Uncharacterized protein</fullName>
    </submittedName>
</protein>
<proteinExistence type="predicted"/>
<accession>A0A0C9VDQ9</accession>
<dbReference type="Proteomes" id="UP000054279">
    <property type="component" value="Unassembled WGS sequence"/>
</dbReference>